<dbReference type="AlphaFoldDB" id="A0AAE0S4E7"/>
<reference evidence="1" key="1">
    <citation type="journal article" date="2021" name="Genome Biol. Evol.">
        <title>A High-Quality Reference Genome for a Parasitic Bivalve with Doubly Uniparental Inheritance (Bivalvia: Unionida).</title>
        <authorList>
            <person name="Smith C.H."/>
        </authorList>
    </citation>
    <scope>NUCLEOTIDE SEQUENCE</scope>
    <source>
        <strain evidence="1">CHS0354</strain>
    </source>
</reference>
<reference evidence="1" key="2">
    <citation type="journal article" date="2021" name="Genome Biol. Evol.">
        <title>Developing a high-quality reference genome for a parasitic bivalve with doubly uniparental inheritance (Bivalvia: Unionida).</title>
        <authorList>
            <person name="Smith C.H."/>
        </authorList>
    </citation>
    <scope>NUCLEOTIDE SEQUENCE</scope>
    <source>
        <strain evidence="1">CHS0354</strain>
        <tissue evidence="1">Mantle</tissue>
    </source>
</reference>
<dbReference type="EMBL" id="JAEAOA010001415">
    <property type="protein sequence ID" value="KAK3584873.1"/>
    <property type="molecule type" value="Genomic_DNA"/>
</dbReference>
<keyword evidence="2" id="KW-1185">Reference proteome</keyword>
<organism evidence="1 2">
    <name type="scientific">Potamilus streckersoni</name>
    <dbReference type="NCBI Taxonomy" id="2493646"/>
    <lineage>
        <taxon>Eukaryota</taxon>
        <taxon>Metazoa</taxon>
        <taxon>Spiralia</taxon>
        <taxon>Lophotrochozoa</taxon>
        <taxon>Mollusca</taxon>
        <taxon>Bivalvia</taxon>
        <taxon>Autobranchia</taxon>
        <taxon>Heteroconchia</taxon>
        <taxon>Palaeoheterodonta</taxon>
        <taxon>Unionida</taxon>
        <taxon>Unionoidea</taxon>
        <taxon>Unionidae</taxon>
        <taxon>Ambleminae</taxon>
        <taxon>Lampsilini</taxon>
        <taxon>Potamilus</taxon>
    </lineage>
</organism>
<dbReference type="Proteomes" id="UP001195483">
    <property type="component" value="Unassembled WGS sequence"/>
</dbReference>
<protein>
    <submittedName>
        <fullName evidence="1">Uncharacterized protein</fullName>
    </submittedName>
</protein>
<evidence type="ECO:0000313" key="1">
    <source>
        <dbReference type="EMBL" id="KAK3584873.1"/>
    </source>
</evidence>
<proteinExistence type="predicted"/>
<name>A0AAE0S4E7_9BIVA</name>
<comment type="caution">
    <text evidence="1">The sequence shown here is derived from an EMBL/GenBank/DDBJ whole genome shotgun (WGS) entry which is preliminary data.</text>
</comment>
<accession>A0AAE0S4E7</accession>
<evidence type="ECO:0000313" key="2">
    <source>
        <dbReference type="Proteomes" id="UP001195483"/>
    </source>
</evidence>
<reference evidence="1" key="3">
    <citation type="submission" date="2023-05" db="EMBL/GenBank/DDBJ databases">
        <authorList>
            <person name="Smith C.H."/>
        </authorList>
    </citation>
    <scope>NUCLEOTIDE SEQUENCE</scope>
    <source>
        <strain evidence="1">CHS0354</strain>
        <tissue evidence="1">Mantle</tissue>
    </source>
</reference>
<gene>
    <name evidence="1" type="ORF">CHS0354_023458</name>
</gene>
<sequence>MSSYYDMCAHVAMEKQLLMTELSCRRYTNAKNIVTELLREYESLTGSTFNYPKANIDLELLRDEVEKSSGRRHKLCFFGLLLIS</sequence>